<dbReference type="Proteomes" id="UP000516260">
    <property type="component" value="Chromosome 21"/>
</dbReference>
<proteinExistence type="predicted"/>
<organism evidence="3 4">
    <name type="scientific">Takifugu bimaculatus</name>
    <dbReference type="NCBI Taxonomy" id="433685"/>
    <lineage>
        <taxon>Eukaryota</taxon>
        <taxon>Metazoa</taxon>
        <taxon>Chordata</taxon>
        <taxon>Craniata</taxon>
        <taxon>Vertebrata</taxon>
        <taxon>Euteleostomi</taxon>
        <taxon>Actinopterygii</taxon>
        <taxon>Neopterygii</taxon>
        <taxon>Teleostei</taxon>
        <taxon>Neoteleostei</taxon>
        <taxon>Acanthomorphata</taxon>
        <taxon>Eupercaria</taxon>
        <taxon>Tetraodontiformes</taxon>
        <taxon>Tetradontoidea</taxon>
        <taxon>Tetraodontidae</taxon>
        <taxon>Takifugu</taxon>
    </lineage>
</organism>
<dbReference type="EMBL" id="SWLE01000014">
    <property type="protein sequence ID" value="TNM91834.1"/>
    <property type="molecule type" value="Genomic_DNA"/>
</dbReference>
<evidence type="ECO:0000313" key="4">
    <source>
        <dbReference type="Proteomes" id="UP000516260"/>
    </source>
</evidence>
<dbReference type="Pfam" id="PF19737">
    <property type="entry name" value="FKTN_N"/>
    <property type="match status" value="1"/>
</dbReference>
<gene>
    <name evidence="3" type="ORF">fugu_018845</name>
</gene>
<reference evidence="3 4" key="1">
    <citation type="submission" date="2019-04" db="EMBL/GenBank/DDBJ databases">
        <title>The sequence and de novo assembly of Takifugu bimaculatus genome using PacBio and Hi-C technologies.</title>
        <authorList>
            <person name="Xu P."/>
            <person name="Liu B."/>
            <person name="Zhou Z."/>
        </authorList>
    </citation>
    <scope>NUCLEOTIDE SEQUENCE [LARGE SCALE GENOMIC DNA]</scope>
    <source>
        <strain evidence="3">TB-2018</strain>
        <tissue evidence="3">Muscle</tissue>
    </source>
</reference>
<keyword evidence="1" id="KW-0812">Transmembrane</keyword>
<sequence length="89" mass="10292">MPRLNRTLVLTVLIISSSVFLLFQLYYYRKYVNKSGPHILSQTGHLTANDVQWQTVKKFLALTHRFRLPAVPRRHHCINAAVPRCFASA</sequence>
<comment type="caution">
    <text evidence="3">The sequence shown here is derived from an EMBL/GenBank/DDBJ whole genome shotgun (WGS) entry which is preliminary data.</text>
</comment>
<dbReference type="AlphaFoldDB" id="A0A4Z2BHJ1"/>
<feature type="domain" description="Ribitol-5-phosphate transferase FKTN N-terminal" evidence="2">
    <location>
        <begin position="1"/>
        <end position="70"/>
    </location>
</feature>
<accession>A0A4Z2BHJ1</accession>
<protein>
    <recommendedName>
        <fullName evidence="2">Ribitol-5-phosphate transferase FKTN N-terminal domain-containing protein</fullName>
    </recommendedName>
</protein>
<keyword evidence="1" id="KW-1133">Transmembrane helix</keyword>
<keyword evidence="4" id="KW-1185">Reference proteome</keyword>
<evidence type="ECO:0000259" key="2">
    <source>
        <dbReference type="Pfam" id="PF19737"/>
    </source>
</evidence>
<name>A0A4Z2BHJ1_9TELE</name>
<feature type="transmembrane region" description="Helical" evidence="1">
    <location>
        <begin position="6"/>
        <end position="28"/>
    </location>
</feature>
<keyword evidence="1" id="KW-0472">Membrane</keyword>
<dbReference type="InterPro" id="IPR045587">
    <property type="entry name" value="FKTN_N"/>
</dbReference>
<evidence type="ECO:0000313" key="3">
    <source>
        <dbReference type="EMBL" id="TNM91834.1"/>
    </source>
</evidence>
<evidence type="ECO:0000256" key="1">
    <source>
        <dbReference type="SAM" id="Phobius"/>
    </source>
</evidence>